<sequence>MTSDRPVPKRFPKVPFERRFYGFLIDFVCVWVISSLAGPPFLQMVVFLGAWFTLRVVVVDRNGGQSLGSWCMDIKVMDVRFRKVPELFILLKREALLGGSALLAMIGLNLFFVNPFSTLLLVSPLVAGCGVAYADEDYNQGFHDRLCNTVVIQTKRGFSLDIRLRRWLAELRFRMRK</sequence>
<evidence type="ECO:0000313" key="7">
    <source>
        <dbReference type="EMBL" id="MCW6036592.1"/>
    </source>
</evidence>
<keyword evidence="8" id="KW-1185">Reference proteome</keyword>
<evidence type="ECO:0000256" key="5">
    <source>
        <dbReference type="SAM" id="Phobius"/>
    </source>
</evidence>
<evidence type="ECO:0000256" key="1">
    <source>
        <dbReference type="ARBA" id="ARBA00004141"/>
    </source>
</evidence>
<keyword evidence="3 5" id="KW-1133">Transmembrane helix</keyword>
<feature type="transmembrane region" description="Helical" evidence="5">
    <location>
        <begin position="95"/>
        <end position="113"/>
    </location>
</feature>
<dbReference type="EMBL" id="JAIHOM010000041">
    <property type="protein sequence ID" value="MCW6036592.1"/>
    <property type="molecule type" value="Genomic_DNA"/>
</dbReference>
<proteinExistence type="predicted"/>
<protein>
    <submittedName>
        <fullName evidence="7">RDD family protein</fullName>
    </submittedName>
</protein>
<evidence type="ECO:0000259" key="6">
    <source>
        <dbReference type="Pfam" id="PF06271"/>
    </source>
</evidence>
<evidence type="ECO:0000256" key="3">
    <source>
        <dbReference type="ARBA" id="ARBA00022989"/>
    </source>
</evidence>
<name>A0ABT3L512_9CYAN</name>
<evidence type="ECO:0000256" key="4">
    <source>
        <dbReference type="ARBA" id="ARBA00023136"/>
    </source>
</evidence>
<comment type="subcellular location">
    <subcellularLocation>
        <location evidence="1">Membrane</location>
        <topology evidence="1">Multi-pass membrane protein</topology>
    </subcellularLocation>
</comment>
<evidence type="ECO:0000256" key="2">
    <source>
        <dbReference type="ARBA" id="ARBA00022692"/>
    </source>
</evidence>
<keyword evidence="4 5" id="KW-0472">Membrane</keyword>
<dbReference type="Pfam" id="PF06271">
    <property type="entry name" value="RDD"/>
    <property type="match status" value="1"/>
</dbReference>
<comment type="caution">
    <text evidence="7">The sequence shown here is derived from an EMBL/GenBank/DDBJ whole genome shotgun (WGS) entry which is preliminary data.</text>
</comment>
<organism evidence="7 8">
    <name type="scientific">Spirulina subsalsa FACHB-351</name>
    <dbReference type="NCBI Taxonomy" id="234711"/>
    <lineage>
        <taxon>Bacteria</taxon>
        <taxon>Bacillati</taxon>
        <taxon>Cyanobacteriota</taxon>
        <taxon>Cyanophyceae</taxon>
        <taxon>Spirulinales</taxon>
        <taxon>Spirulinaceae</taxon>
        <taxon>Spirulina</taxon>
    </lineage>
</organism>
<feature type="transmembrane region" description="Helical" evidence="5">
    <location>
        <begin position="20"/>
        <end position="42"/>
    </location>
</feature>
<dbReference type="InterPro" id="IPR010432">
    <property type="entry name" value="RDD"/>
</dbReference>
<dbReference type="Proteomes" id="UP001526426">
    <property type="component" value="Unassembled WGS sequence"/>
</dbReference>
<evidence type="ECO:0000313" key="8">
    <source>
        <dbReference type="Proteomes" id="UP001526426"/>
    </source>
</evidence>
<dbReference type="RefSeq" id="WP_407809989.1">
    <property type="nucleotide sequence ID" value="NZ_JAIHOM010000041.1"/>
</dbReference>
<keyword evidence="2 5" id="KW-0812">Transmembrane</keyword>
<accession>A0ABT3L512</accession>
<gene>
    <name evidence="7" type="ORF">K4A83_10000</name>
</gene>
<feature type="domain" description="RDD" evidence="6">
    <location>
        <begin position="16"/>
        <end position="148"/>
    </location>
</feature>
<reference evidence="7 8" key="1">
    <citation type="submission" date="2021-08" db="EMBL/GenBank/DDBJ databases">
        <title>Draft genome sequence of Spirulina subsalsa with high tolerance to salinity and hype-accumulation of phycocyanin.</title>
        <authorList>
            <person name="Pei H."/>
            <person name="Jiang L."/>
        </authorList>
    </citation>
    <scope>NUCLEOTIDE SEQUENCE [LARGE SCALE GENOMIC DNA]</scope>
    <source>
        <strain evidence="7 8">FACHB-351</strain>
    </source>
</reference>